<accession>T2ME02</accession>
<dbReference type="Gene3D" id="1.20.870.10">
    <property type="entry name" value="Son of sevenless (SoS) protein Chain: S domain 1"/>
    <property type="match status" value="1"/>
</dbReference>
<dbReference type="InterPro" id="IPR008937">
    <property type="entry name" value="Ras-like_GEF"/>
</dbReference>
<dbReference type="Pfam" id="PF14529">
    <property type="entry name" value="Exo_endo_phos_2"/>
    <property type="match status" value="1"/>
</dbReference>
<dbReference type="Pfam" id="PF22697">
    <property type="entry name" value="SOS1_NGEF_PH"/>
    <property type="match status" value="1"/>
</dbReference>
<evidence type="ECO:0000259" key="4">
    <source>
        <dbReference type="PROSITE" id="PS50003"/>
    </source>
</evidence>
<dbReference type="CDD" id="cd00155">
    <property type="entry name" value="RasGEF"/>
    <property type="match status" value="1"/>
</dbReference>
<keyword evidence="1 2" id="KW-0344">Guanine-nucleotide releasing factor</keyword>
<dbReference type="PROSITE" id="PS50010">
    <property type="entry name" value="DH_2"/>
    <property type="match status" value="1"/>
</dbReference>
<dbReference type="InterPro" id="IPR036691">
    <property type="entry name" value="Endo/exonu/phosph_ase_sf"/>
</dbReference>
<dbReference type="InterPro" id="IPR000219">
    <property type="entry name" value="DH_dom"/>
</dbReference>
<dbReference type="SUPFAM" id="SSF50729">
    <property type="entry name" value="PH domain-like"/>
    <property type="match status" value="1"/>
</dbReference>
<dbReference type="PROSITE" id="PS00720">
    <property type="entry name" value="RASGEF"/>
    <property type="match status" value="1"/>
</dbReference>
<dbReference type="SUPFAM" id="SSF56219">
    <property type="entry name" value="DNase I-like"/>
    <property type="match status" value="1"/>
</dbReference>
<dbReference type="InterPro" id="IPR001849">
    <property type="entry name" value="PH_domain"/>
</dbReference>
<protein>
    <submittedName>
        <fullName evidence="9">Ras-specific guanine nucleotide-releasing factor 1</fullName>
    </submittedName>
</protein>
<organism evidence="9">
    <name type="scientific">Hydra vulgaris</name>
    <name type="common">Hydra</name>
    <name type="synonym">Hydra attenuata</name>
    <dbReference type="NCBI Taxonomy" id="6087"/>
    <lineage>
        <taxon>Eukaryota</taxon>
        <taxon>Metazoa</taxon>
        <taxon>Cnidaria</taxon>
        <taxon>Hydrozoa</taxon>
        <taxon>Hydroidolina</taxon>
        <taxon>Anthoathecata</taxon>
        <taxon>Aplanulata</taxon>
        <taxon>Hydridae</taxon>
        <taxon>Hydra</taxon>
    </lineage>
</organism>
<dbReference type="GO" id="GO:0005085">
    <property type="term" value="F:guanyl-nucleotide exchange factor activity"/>
    <property type="evidence" value="ECO:0007669"/>
    <property type="project" value="UniProtKB-KW"/>
</dbReference>
<evidence type="ECO:0000256" key="3">
    <source>
        <dbReference type="SAM" id="MobiDB-lite"/>
    </source>
</evidence>
<proteinExistence type="evidence at transcript level"/>
<evidence type="ECO:0000259" key="6">
    <source>
        <dbReference type="PROSITE" id="PS50010"/>
    </source>
</evidence>
<evidence type="ECO:0000259" key="8">
    <source>
        <dbReference type="PROSITE" id="PS50878"/>
    </source>
</evidence>
<feature type="domain" description="N-terminal Ras-GEF" evidence="7">
    <location>
        <begin position="312"/>
        <end position="437"/>
    </location>
</feature>
<dbReference type="InterPro" id="IPR055251">
    <property type="entry name" value="SOS1_NGEF_PH"/>
</dbReference>
<dbReference type="SUPFAM" id="SSF48065">
    <property type="entry name" value="DBL homology domain (DH-domain)"/>
    <property type="match status" value="1"/>
</dbReference>
<dbReference type="InterPro" id="IPR019804">
    <property type="entry name" value="Ras_G-nucl-exch_fac_CS"/>
</dbReference>
<dbReference type="Gene3D" id="2.30.29.30">
    <property type="entry name" value="Pleckstrin-homology domain (PH domain)/Phosphotyrosine-binding domain (PTB)"/>
    <property type="match status" value="1"/>
</dbReference>
<dbReference type="GO" id="GO:0003824">
    <property type="term" value="F:catalytic activity"/>
    <property type="evidence" value="ECO:0007669"/>
    <property type="project" value="InterPro"/>
</dbReference>
<dbReference type="Pfam" id="PF00621">
    <property type="entry name" value="RhoGEF"/>
    <property type="match status" value="1"/>
</dbReference>
<feature type="non-terminal residue" evidence="9">
    <location>
        <position position="1"/>
    </location>
</feature>
<feature type="region of interest" description="Disordered" evidence="3">
    <location>
        <begin position="611"/>
        <end position="630"/>
    </location>
</feature>
<dbReference type="Pfam" id="PF00617">
    <property type="entry name" value="RasGEF"/>
    <property type="match status" value="1"/>
</dbReference>
<dbReference type="InterPro" id="IPR001895">
    <property type="entry name" value="RASGEF_cat_dom"/>
</dbReference>
<dbReference type="Gene3D" id="1.20.900.10">
    <property type="entry name" value="Dbl homology (DH) domain"/>
    <property type="match status" value="1"/>
</dbReference>
<dbReference type="PROSITE" id="PS50003">
    <property type="entry name" value="PH_DOMAIN"/>
    <property type="match status" value="1"/>
</dbReference>
<dbReference type="PANTHER" id="PTHR23113">
    <property type="entry name" value="GUANINE NUCLEOTIDE EXCHANGE FACTOR"/>
    <property type="match status" value="1"/>
</dbReference>
<sequence length="1622" mass="183520">DEILADIMSSIPIYVDYIKNHPLSLRTLAECKKRTDFLKMLHWFETKPECNNQTLEQLLNYPVTVIPNYIRSVHSLLNVTPQNHSERNSLEQLLLKLQEAQVYNHFLDEGENIRQTLEIERLIVGGCHVLLNPNQKFIRHGVLKQIGTEENGLKKEKLRHCFLFSHHLIIASRTHDGHLRLSNVIGTIPISCTSLVEDIENTSYPDTVKYSSFTLQVNGESESFSITLMANKSSDKALWTSDITQCIYNLALEESINSVTLPTNKETLDQYETLEENVQKRMLGLLTIKEDIKLRVDSEDIKYGDELTGPYHLPQILYASVDRLIERLYDPRLPGGEFMETFLLTYRAFTKAHYVINKLIDAYWMVVGGKASPKESIRKISEENNNNILSTKKVEQPLNNNDKLLTKKVEQPLKSIECYHNKKNVENNFVKNKEINFVSEIPIYSSSLNSENEFSNKSNFPSVVCDEVQYDVCDSQQSLTTNKCATDFKNNRNLLVSEKDQLISGCLNCMQKKSESNLDTIKVTHSKSDETISASQNKNELPKSSRSLDQQKVSTSPSFWPKKKAKSLTQENSIPFDTKSDKNKSSLSKQLDSRDCHSISDLNADEITQKFEETDPDLSKQRDSTDSSFKPKRSLFNMAFSFRKSGLKRSTSEQVLNVSKTIKAKTSFDNNSLLSGSMAKISEDSKITEDLQFESPLRNDKTFDGIKKRMKASIRLTSKKDQSPNRNRKVSLFDQSIINVNRNLLKIMSIFKHWLAKHPKDFIEDYDLCGQLLGFFEDIKSDYRTLPVILEIVSNLEKCINAQRRSLSSVHHLDILLLQNAGSMSKDDSLKSLDAFNYDLVAENITLLEHYLYSKISFSEFISCQWTKKDKEKKAPGIMKFIARFNQITNMISYTVVHGESPQIRANKMEFWIRVASHCRDLNNFNGIMEIISALNASSIHRLKKSWELLPKPVKDIFIELEKLVSADRSFKQLREAVHLCNPPCVPYLGCYLSDLLFAQEGGPTFDDNNLVNFAKMSRVSRLVREVKCYQQLPYTFQINDETPIVTCLAQAFTFVRIHPFVGKLDCTLLDIISDYIDQALILYPSANIVVVGDFNVHHTEWLGSSVSDSAGIKAHNFCLSQSLTQIVNFPTRFPDNPNHLPSLLDLCLVSDPSQCSVSSHSPLGASKGECEESCDSRSSLTLLHGFPHIVLLQLPIETITSISISKQFSDLSENRRLFITARNHCKKVLSNAKARYSQIMKSRILSQKLGSRDFWRIFNSINNKGKSVIPPLWYGSDFVTSPKDKAELFAKNFSSISSLDATSCILPDIAIKQVDPLLDIRITLAIKVISCLDSSTGCGPDNIPVIVLQKCSPELSSILSKLFSKCLSDPCFPACWKAASVIPIFKNSGERSDSSNYRPISLLLIISKVFESLINKHLISHLESHNLLSDHQYGFRSSPFDKVWHAGLLHKLSSYGVSGNIFKIIESFLSNRNIKVVLDGQHPSSYSVTSGVPQSSILGPILFLIYINDLPDILTSKVALFADDVTIYSCHDKKPTPSDCLQGASELEKDLTSATAWGSQWLVNFNSDKTQFFSANRYHNSLNLPIFMNSNVLNESPTLHLLGLTLTSDLSWKPYIKSVAK</sequence>
<dbReference type="OrthoDB" id="10254377at2759"/>
<dbReference type="SUPFAM" id="SSF56672">
    <property type="entry name" value="DNA/RNA polymerases"/>
    <property type="match status" value="1"/>
</dbReference>
<feature type="compositionally biased region" description="Basic and acidic residues" evidence="3">
    <location>
        <begin position="611"/>
        <end position="625"/>
    </location>
</feature>
<feature type="domain" description="Reverse transcriptase" evidence="8">
    <location>
        <begin position="1366"/>
        <end position="1607"/>
    </location>
</feature>
<dbReference type="SUPFAM" id="SSF48366">
    <property type="entry name" value="Ras GEF"/>
    <property type="match status" value="1"/>
</dbReference>
<dbReference type="SMART" id="SM00233">
    <property type="entry name" value="PH"/>
    <property type="match status" value="1"/>
</dbReference>
<dbReference type="PROSITE" id="PS50212">
    <property type="entry name" value="RASGEF_NTER"/>
    <property type="match status" value="1"/>
</dbReference>
<dbReference type="PROSITE" id="PS50878">
    <property type="entry name" value="RT_POL"/>
    <property type="match status" value="1"/>
</dbReference>
<dbReference type="GO" id="GO:0007264">
    <property type="term" value="P:small GTPase-mediated signal transduction"/>
    <property type="evidence" value="ECO:0007669"/>
    <property type="project" value="InterPro"/>
</dbReference>
<dbReference type="InterPro" id="IPR043502">
    <property type="entry name" value="DNA/RNA_pol_sf"/>
</dbReference>
<feature type="region of interest" description="Disordered" evidence="3">
    <location>
        <begin position="527"/>
        <end position="593"/>
    </location>
</feature>
<dbReference type="Pfam" id="PF00078">
    <property type="entry name" value="RVT_1"/>
    <property type="match status" value="1"/>
</dbReference>
<feature type="domain" description="Ras-GEF" evidence="5">
    <location>
        <begin position="837"/>
        <end position="1064"/>
    </location>
</feature>
<dbReference type="Gene3D" id="3.60.10.10">
    <property type="entry name" value="Endonuclease/exonuclease/phosphatase"/>
    <property type="match status" value="1"/>
</dbReference>
<evidence type="ECO:0000313" key="9">
    <source>
        <dbReference type="EMBL" id="CDG70125.1"/>
    </source>
</evidence>
<dbReference type="InterPro" id="IPR036964">
    <property type="entry name" value="RASGEF_cat_dom_sf"/>
</dbReference>
<dbReference type="InterPro" id="IPR005135">
    <property type="entry name" value="Endo/exonuclease/phosphatase"/>
</dbReference>
<evidence type="ECO:0000256" key="2">
    <source>
        <dbReference type="PROSITE-ProRule" id="PRU00168"/>
    </source>
</evidence>
<name>T2ME02_HYDVU</name>
<dbReference type="InterPro" id="IPR023578">
    <property type="entry name" value="Ras_GEF_dom_sf"/>
</dbReference>
<dbReference type="CDD" id="cd01650">
    <property type="entry name" value="RT_nLTR_like"/>
    <property type="match status" value="1"/>
</dbReference>
<feature type="domain" description="PH" evidence="4">
    <location>
        <begin position="136"/>
        <end position="248"/>
    </location>
</feature>
<dbReference type="SMART" id="SM00147">
    <property type="entry name" value="RasGEF"/>
    <property type="match status" value="1"/>
</dbReference>
<feature type="domain" description="DH" evidence="6">
    <location>
        <begin position="1"/>
        <end position="99"/>
    </location>
</feature>
<dbReference type="PROSITE" id="PS50009">
    <property type="entry name" value="RASGEF_CAT"/>
    <property type="match status" value="1"/>
</dbReference>
<evidence type="ECO:0000256" key="1">
    <source>
        <dbReference type="ARBA" id="ARBA00022658"/>
    </source>
</evidence>
<dbReference type="Pfam" id="PF00618">
    <property type="entry name" value="RasGEF_N"/>
    <property type="match status" value="1"/>
</dbReference>
<dbReference type="InterPro" id="IPR035899">
    <property type="entry name" value="DBL_dom_sf"/>
</dbReference>
<dbReference type="Gene3D" id="1.10.840.10">
    <property type="entry name" value="Ras guanine-nucleotide exchange factors catalytic domain"/>
    <property type="match status" value="1"/>
</dbReference>
<evidence type="ECO:0000259" key="7">
    <source>
        <dbReference type="PROSITE" id="PS50212"/>
    </source>
</evidence>
<dbReference type="InterPro" id="IPR011993">
    <property type="entry name" value="PH-like_dom_sf"/>
</dbReference>
<dbReference type="InterPro" id="IPR000477">
    <property type="entry name" value="RT_dom"/>
</dbReference>
<dbReference type="PANTHER" id="PTHR23113:SF99">
    <property type="entry name" value="RASGEF DOMAIN-CONTAINING PROTEIN"/>
    <property type="match status" value="1"/>
</dbReference>
<dbReference type="EMBL" id="HAAD01003893">
    <property type="protein sequence ID" value="CDG70125.1"/>
    <property type="molecule type" value="mRNA"/>
</dbReference>
<evidence type="ECO:0000259" key="5">
    <source>
        <dbReference type="PROSITE" id="PS50009"/>
    </source>
</evidence>
<reference evidence="9" key="1">
    <citation type="journal article" date="2013" name="Genome Biol. Evol.">
        <title>Punctuated emergences of genetic and phenotypic innovations in eumetazoan, bilaterian, euteleostome, and hominidae ancestors.</title>
        <authorList>
            <person name="Wenger Y."/>
            <person name="Galliot B."/>
        </authorList>
    </citation>
    <scope>NUCLEOTIDE SEQUENCE</scope>
    <source>
        <tissue evidence="9">Whole animals</tissue>
    </source>
</reference>
<feature type="compositionally biased region" description="Polar residues" evidence="3">
    <location>
        <begin position="531"/>
        <end position="558"/>
    </location>
</feature>
<gene>
    <name evidence="9" type="primary">RASGRF1</name>
</gene>
<dbReference type="InterPro" id="IPR000651">
    <property type="entry name" value="Ras-like_Gua-exchang_fac_N"/>
</dbReference>